<gene>
    <name evidence="1" type="ORF">FBUS_08098</name>
</gene>
<accession>A0A8E0VF73</accession>
<dbReference type="EMBL" id="LUCM01007264">
    <property type="protein sequence ID" value="KAA0190245.1"/>
    <property type="molecule type" value="Genomic_DNA"/>
</dbReference>
<comment type="caution">
    <text evidence="1">The sequence shown here is derived from an EMBL/GenBank/DDBJ whole genome shotgun (WGS) entry which is preliminary data.</text>
</comment>
<keyword evidence="2" id="KW-1185">Reference proteome</keyword>
<dbReference type="PANTHER" id="PTHR28589">
    <property type="entry name" value="28S RIBOSOMAL PROTEIN S34, MITOCHONDRIAL"/>
    <property type="match status" value="1"/>
</dbReference>
<dbReference type="Proteomes" id="UP000728185">
    <property type="component" value="Unassembled WGS sequence"/>
</dbReference>
<proteinExistence type="predicted"/>
<dbReference type="Pfam" id="PF16053">
    <property type="entry name" value="MRP-S34"/>
    <property type="match status" value="1"/>
</dbReference>
<dbReference type="AlphaFoldDB" id="A0A8E0VF73"/>
<dbReference type="InterPro" id="IPR032053">
    <property type="entry name" value="Ribosomal_mS34"/>
</dbReference>
<dbReference type="GO" id="GO:0016301">
    <property type="term" value="F:kinase activity"/>
    <property type="evidence" value="ECO:0007669"/>
    <property type="project" value="UniProtKB-KW"/>
</dbReference>
<reference evidence="1" key="1">
    <citation type="submission" date="2019-05" db="EMBL/GenBank/DDBJ databases">
        <title>Annotation for the trematode Fasciolopsis buski.</title>
        <authorList>
            <person name="Choi Y.-J."/>
        </authorList>
    </citation>
    <scope>NUCLEOTIDE SEQUENCE</scope>
    <source>
        <strain evidence="1">HT</strain>
        <tissue evidence="1">Whole worm</tissue>
    </source>
</reference>
<evidence type="ECO:0000313" key="2">
    <source>
        <dbReference type="Proteomes" id="UP000728185"/>
    </source>
</evidence>
<dbReference type="OrthoDB" id="16434at2759"/>
<evidence type="ECO:0000313" key="1">
    <source>
        <dbReference type="EMBL" id="KAA0190245.1"/>
    </source>
</evidence>
<organism evidence="1 2">
    <name type="scientific">Fasciolopsis buskii</name>
    <dbReference type="NCBI Taxonomy" id="27845"/>
    <lineage>
        <taxon>Eukaryota</taxon>
        <taxon>Metazoa</taxon>
        <taxon>Spiralia</taxon>
        <taxon>Lophotrochozoa</taxon>
        <taxon>Platyhelminthes</taxon>
        <taxon>Trematoda</taxon>
        <taxon>Digenea</taxon>
        <taxon>Plagiorchiida</taxon>
        <taxon>Echinostomata</taxon>
        <taxon>Echinostomatoidea</taxon>
        <taxon>Fasciolidae</taxon>
        <taxon>Fasciolopsis</taxon>
    </lineage>
</organism>
<dbReference type="GO" id="GO:0005739">
    <property type="term" value="C:mitochondrion"/>
    <property type="evidence" value="ECO:0007669"/>
    <property type="project" value="InterPro"/>
</dbReference>
<protein>
    <submittedName>
        <fullName evidence="1">MAP/microtubule affinity-regulating kinase 3</fullName>
    </submittedName>
</protein>
<name>A0A8E0VF73_9TREM</name>
<dbReference type="GO" id="GO:0003735">
    <property type="term" value="F:structural constituent of ribosome"/>
    <property type="evidence" value="ECO:0007669"/>
    <property type="project" value="InterPro"/>
</dbReference>
<keyword evidence="1" id="KW-0808">Transferase</keyword>
<dbReference type="PANTHER" id="PTHR28589:SF1">
    <property type="entry name" value="SMALL RIBOSOMAL SUBUNIT PROTEIN MS34"/>
    <property type="match status" value="1"/>
</dbReference>
<sequence length="255" mass="28898">MSRIQYVGRQSQHFFGKYLSEIVRNLKDRGRGRVLIKETEAANYSEPCFYVIDHAIPVMSDKTHVRCRLWARRVFRGRDLGVCQILRTHEPDWRLAHPDEAERLLQAASDPRNAAPDVPVRCVAPMPPLLAVYLRRRGSLPPEVLKKADAAAAALSTSEHPRTAEQKEADGLLLLTKIPWNPELCQVPVVPSEEEQGRIHPPCAVASSDDLIVKPNLDRDKYYIRRSDAPGLYWKVILEQKSLSSENPSEVNPIK</sequence>
<keyword evidence="1" id="KW-0418">Kinase</keyword>